<sequence>MRLLIDDVLDLLRLRVKPLAVYQYPWWQPALLLTLLGLIASGDTAELGGNIAGRIGYMVLFTWLETLLFTRFITFWLRLSKGELAAPLFGLVVVASGLQFVEPLTSWLPDDAAAVVDVLLSLIGLVVLVNALAVVSAVSRLRVLLGVALFMPLALVLLAATLSFAKTAGWVDLPADMVAMMQERGVAVSASEPAAKAR</sequence>
<keyword evidence="1" id="KW-0812">Transmembrane</keyword>
<evidence type="ECO:0000313" key="2">
    <source>
        <dbReference type="EMBL" id="MBW8289673.1"/>
    </source>
</evidence>
<gene>
    <name evidence="2" type="ORF">KIF53_18730</name>
</gene>
<keyword evidence="1" id="KW-1133">Transmembrane helix</keyword>
<feature type="transmembrane region" description="Helical" evidence="1">
    <location>
        <begin position="84"/>
        <end position="101"/>
    </location>
</feature>
<evidence type="ECO:0000256" key="1">
    <source>
        <dbReference type="SAM" id="Phobius"/>
    </source>
</evidence>
<keyword evidence="3" id="KW-1185">Reference proteome</keyword>
<proteinExistence type="predicted"/>
<dbReference type="Proteomes" id="UP000711178">
    <property type="component" value="Unassembled WGS sequence"/>
</dbReference>
<dbReference type="RefSeq" id="WP_043577497.1">
    <property type="nucleotide sequence ID" value="NZ_CP142381.1"/>
</dbReference>
<organism evidence="2 3">
    <name type="scientific">Chromobacterium subtsugae</name>
    <dbReference type="NCBI Taxonomy" id="251747"/>
    <lineage>
        <taxon>Bacteria</taxon>
        <taxon>Pseudomonadati</taxon>
        <taxon>Pseudomonadota</taxon>
        <taxon>Betaproteobacteria</taxon>
        <taxon>Neisseriales</taxon>
        <taxon>Chromobacteriaceae</taxon>
        <taxon>Chromobacterium</taxon>
    </lineage>
</organism>
<protein>
    <recommendedName>
        <fullName evidence="4">Yip1 domain-containing protein</fullName>
    </recommendedName>
</protein>
<accession>A0ABS7FHV2</accession>
<name>A0ABS7FHV2_9NEIS</name>
<feature type="transmembrane region" description="Helical" evidence="1">
    <location>
        <begin position="143"/>
        <end position="165"/>
    </location>
</feature>
<feature type="transmembrane region" description="Helical" evidence="1">
    <location>
        <begin position="113"/>
        <end position="136"/>
    </location>
</feature>
<keyword evidence="1" id="KW-0472">Membrane</keyword>
<reference evidence="2 3" key="1">
    <citation type="submission" date="2021-05" db="EMBL/GenBank/DDBJ databases">
        <title>Draft Whole Genome Sequencing Of Biosensor Chromobacterium violaceum Strain CV026 Reveals A Regulatory RNA In Chromobacterium violaceum Phenotype Regulatory Network.</title>
        <authorList>
            <person name="Hong K.W."/>
            <person name="Chan K.G."/>
            <person name="Chang C.-Y."/>
        </authorList>
    </citation>
    <scope>NUCLEOTIDE SEQUENCE [LARGE SCALE GENOMIC DNA]</scope>
    <source>
        <strain evidence="2 3">ATCC 31532</strain>
    </source>
</reference>
<comment type="caution">
    <text evidence="2">The sequence shown here is derived from an EMBL/GenBank/DDBJ whole genome shotgun (WGS) entry which is preliminary data.</text>
</comment>
<evidence type="ECO:0000313" key="3">
    <source>
        <dbReference type="Proteomes" id="UP000711178"/>
    </source>
</evidence>
<evidence type="ECO:0008006" key="4">
    <source>
        <dbReference type="Google" id="ProtNLM"/>
    </source>
</evidence>
<dbReference type="GeneID" id="89686535"/>
<feature type="transmembrane region" description="Helical" evidence="1">
    <location>
        <begin position="21"/>
        <end position="40"/>
    </location>
</feature>
<dbReference type="EMBL" id="JAHDTB010000021">
    <property type="protein sequence ID" value="MBW8289673.1"/>
    <property type="molecule type" value="Genomic_DNA"/>
</dbReference>
<feature type="transmembrane region" description="Helical" evidence="1">
    <location>
        <begin position="55"/>
        <end position="77"/>
    </location>
</feature>